<proteinExistence type="predicted"/>
<sequence>MQLSRLEISLCMQCHENCYRLSSENHP</sequence>
<reference evidence="1" key="1">
    <citation type="submission" date="2018-02" db="EMBL/GenBank/DDBJ databases">
        <title>Rhizophora mucronata_Transcriptome.</title>
        <authorList>
            <person name="Meera S.P."/>
            <person name="Sreeshan A."/>
            <person name="Augustine A."/>
        </authorList>
    </citation>
    <scope>NUCLEOTIDE SEQUENCE</scope>
    <source>
        <tissue evidence="1">Leaf</tissue>
    </source>
</reference>
<accession>A0A2P2IP60</accession>
<dbReference type="AlphaFoldDB" id="A0A2P2IP60"/>
<protein>
    <submittedName>
        <fullName evidence="1">Uncharacterized protein</fullName>
    </submittedName>
</protein>
<dbReference type="EMBL" id="GGEC01002513">
    <property type="protein sequence ID" value="MBW82996.1"/>
    <property type="molecule type" value="Transcribed_RNA"/>
</dbReference>
<evidence type="ECO:0000313" key="1">
    <source>
        <dbReference type="EMBL" id="MBW82996.1"/>
    </source>
</evidence>
<organism evidence="1">
    <name type="scientific">Rhizophora mucronata</name>
    <name type="common">Asiatic mangrove</name>
    <dbReference type="NCBI Taxonomy" id="61149"/>
    <lineage>
        <taxon>Eukaryota</taxon>
        <taxon>Viridiplantae</taxon>
        <taxon>Streptophyta</taxon>
        <taxon>Embryophyta</taxon>
        <taxon>Tracheophyta</taxon>
        <taxon>Spermatophyta</taxon>
        <taxon>Magnoliopsida</taxon>
        <taxon>eudicotyledons</taxon>
        <taxon>Gunneridae</taxon>
        <taxon>Pentapetalae</taxon>
        <taxon>rosids</taxon>
        <taxon>fabids</taxon>
        <taxon>Malpighiales</taxon>
        <taxon>Rhizophoraceae</taxon>
        <taxon>Rhizophora</taxon>
    </lineage>
</organism>
<name>A0A2P2IP60_RHIMU</name>